<keyword evidence="8" id="KW-1133">Transmembrane helix</keyword>
<dbReference type="Gene3D" id="2.160.20.10">
    <property type="entry name" value="Single-stranded right-handed beta-helix, Pectin lyase-like"/>
    <property type="match status" value="1"/>
</dbReference>
<evidence type="ECO:0000313" key="11">
    <source>
        <dbReference type="Proteomes" id="UP000230069"/>
    </source>
</evidence>
<organism evidence="10 11">
    <name type="scientific">Aquilegia coerulea</name>
    <name type="common">Rocky mountain columbine</name>
    <dbReference type="NCBI Taxonomy" id="218851"/>
    <lineage>
        <taxon>Eukaryota</taxon>
        <taxon>Viridiplantae</taxon>
        <taxon>Streptophyta</taxon>
        <taxon>Embryophyta</taxon>
        <taxon>Tracheophyta</taxon>
        <taxon>Spermatophyta</taxon>
        <taxon>Magnoliopsida</taxon>
        <taxon>Ranunculales</taxon>
        <taxon>Ranunculaceae</taxon>
        <taxon>Thalictroideae</taxon>
        <taxon>Aquilegia</taxon>
    </lineage>
</organism>
<dbReference type="InParanoid" id="A0A2G5DPL2"/>
<feature type="active site" evidence="6">
    <location>
        <position position="421"/>
    </location>
</feature>
<dbReference type="NCBIfam" id="TIGR01614">
    <property type="entry name" value="PME_inhib"/>
    <property type="match status" value="1"/>
</dbReference>
<keyword evidence="8" id="KW-0812">Transmembrane</keyword>
<dbReference type="EMBL" id="KZ305034">
    <property type="protein sequence ID" value="PIA45460.1"/>
    <property type="molecule type" value="Genomic_DNA"/>
</dbReference>
<keyword evidence="8" id="KW-0472">Membrane</keyword>
<dbReference type="AlphaFoldDB" id="A0A2G5DPL2"/>
<proteinExistence type="inferred from homology"/>
<feature type="domain" description="Pectinesterase inhibitor" evidence="9">
    <location>
        <begin position="66"/>
        <end position="216"/>
    </location>
</feature>
<keyword evidence="5 7" id="KW-0063">Aspartyl esterase</keyword>
<dbReference type="Proteomes" id="UP000230069">
    <property type="component" value="Unassembled WGS sequence"/>
</dbReference>
<dbReference type="OrthoDB" id="2019149at2759"/>
<dbReference type="GO" id="GO:0004857">
    <property type="term" value="F:enzyme inhibitor activity"/>
    <property type="evidence" value="ECO:0007669"/>
    <property type="project" value="InterPro"/>
</dbReference>
<evidence type="ECO:0000256" key="4">
    <source>
        <dbReference type="ARBA" id="ARBA00022801"/>
    </source>
</evidence>
<dbReference type="EC" id="3.1.1.11" evidence="7"/>
<keyword evidence="4 7" id="KW-0378">Hydrolase</keyword>
<dbReference type="Pfam" id="PF01095">
    <property type="entry name" value="Pectinesterase"/>
    <property type="match status" value="1"/>
</dbReference>
<evidence type="ECO:0000259" key="9">
    <source>
        <dbReference type="SMART" id="SM00856"/>
    </source>
</evidence>
<comment type="catalytic activity">
    <reaction evidence="7">
        <text>[(1-&gt;4)-alpha-D-galacturonosyl methyl ester](n) + n H2O = [(1-&gt;4)-alpha-D-galacturonosyl](n) + n methanol + n H(+)</text>
        <dbReference type="Rhea" id="RHEA:22380"/>
        <dbReference type="Rhea" id="RHEA-COMP:14570"/>
        <dbReference type="Rhea" id="RHEA-COMP:14573"/>
        <dbReference type="ChEBI" id="CHEBI:15377"/>
        <dbReference type="ChEBI" id="CHEBI:15378"/>
        <dbReference type="ChEBI" id="CHEBI:17790"/>
        <dbReference type="ChEBI" id="CHEBI:140522"/>
        <dbReference type="ChEBI" id="CHEBI:140523"/>
        <dbReference type="EC" id="3.1.1.11"/>
    </reaction>
</comment>
<evidence type="ECO:0000256" key="7">
    <source>
        <dbReference type="RuleBase" id="RU000589"/>
    </source>
</evidence>
<evidence type="ECO:0000256" key="5">
    <source>
        <dbReference type="ARBA" id="ARBA00023085"/>
    </source>
</evidence>
<evidence type="ECO:0000256" key="2">
    <source>
        <dbReference type="ARBA" id="ARBA00006027"/>
    </source>
</evidence>
<keyword evidence="11" id="KW-1185">Reference proteome</keyword>
<dbReference type="SUPFAM" id="SSF101148">
    <property type="entry name" value="Plant invertase/pectin methylesterase inhibitor"/>
    <property type="match status" value="1"/>
</dbReference>
<dbReference type="SMART" id="SM00856">
    <property type="entry name" value="PMEI"/>
    <property type="match status" value="1"/>
</dbReference>
<dbReference type="Pfam" id="PF04043">
    <property type="entry name" value="PMEI"/>
    <property type="match status" value="1"/>
</dbReference>
<dbReference type="SUPFAM" id="SSF51126">
    <property type="entry name" value="Pectin lyase-like"/>
    <property type="match status" value="1"/>
</dbReference>
<dbReference type="UniPathway" id="UPA00545">
    <property type="reaction ID" value="UER00823"/>
</dbReference>
<comment type="similarity">
    <text evidence="3">In the C-terminal section; belongs to the pectinesterase family.</text>
</comment>
<dbReference type="GO" id="GO:0042545">
    <property type="term" value="P:cell wall modification"/>
    <property type="evidence" value="ECO:0007669"/>
    <property type="project" value="UniProtKB-UniRule"/>
</dbReference>
<dbReference type="STRING" id="218851.A0A2G5DPL2"/>
<gene>
    <name evidence="10" type="ORF">AQUCO_01700765v1</name>
</gene>
<dbReference type="InterPro" id="IPR035513">
    <property type="entry name" value="Invertase/methylesterase_inhib"/>
</dbReference>
<name>A0A2G5DPL2_AQUCA</name>
<evidence type="ECO:0000256" key="6">
    <source>
        <dbReference type="PROSITE-ProRule" id="PRU10040"/>
    </source>
</evidence>
<dbReference type="CDD" id="cd15798">
    <property type="entry name" value="PMEI-like_3"/>
    <property type="match status" value="1"/>
</dbReference>
<sequence>MDYCRNNNKSLESVNSSTSPCKKNYRTKLIVLSVTTILLLVGCSISAVLLVHYRNKGSKKSEPMVQPTQAISKTCNLTRFPTLCVNSLVKFPGSLTAKEQDLVSMSVNMTLQRLRKALDDATLIYDLEMDTGVRSSYQDCLEMLDDSIDLLSRTLSSVGPNVGYNGDVMTWLSAALTNQDTCMDGFGDDNDNNHMKDQMEEHLKDVWELISNCLAIFNGMSDKEDFSGISTQDGRKLLEASLAMESWNFPAWVGRKERKLLELPISAVQADFVVSLDGDGTHRMIGEAINAVPRESNRRIIIYIRAGRYEENELMVSKDKTNLMFIGDGMGKTIISGGKNAVDGLRTFHTASFAAKGDGFIARDITFENWAGPYKHQAVALLVKADQAVVYRCEIIGYQDTLYVHSKRQFFRECDIYGTVDFIFGNAAVVIQNCNIYARMPMAKQRNTITAQGRSDPHCSTGISIHNCRIVAASDLNWLNNTVQTYLGRPWRMYSRVVYMTSYLGEHVHPQGWLEWNDTFAFDTLYYGEYTNDGPGASVDQRVKWPGYHVITSRAEASMFTVDSFINGSSWLPSTGVAFNSSF</sequence>
<comment type="pathway">
    <text evidence="1 7">Glycan metabolism; pectin degradation; 2-dehydro-3-deoxy-D-gluconate from pectin: step 1/5.</text>
</comment>
<dbReference type="FunFam" id="2.160.20.10:FF:000001">
    <property type="entry name" value="Pectinesterase"/>
    <property type="match status" value="1"/>
</dbReference>
<dbReference type="InterPro" id="IPR012334">
    <property type="entry name" value="Pectin_lyas_fold"/>
</dbReference>
<dbReference type="GO" id="GO:0045490">
    <property type="term" value="P:pectin catabolic process"/>
    <property type="evidence" value="ECO:0007669"/>
    <property type="project" value="UniProtKB-UniRule"/>
</dbReference>
<reference evidence="10 11" key="1">
    <citation type="submission" date="2017-09" db="EMBL/GenBank/DDBJ databases">
        <title>WGS assembly of Aquilegia coerulea Goldsmith.</title>
        <authorList>
            <person name="Hodges S."/>
            <person name="Kramer E."/>
            <person name="Nordborg M."/>
            <person name="Tomkins J."/>
            <person name="Borevitz J."/>
            <person name="Derieg N."/>
            <person name="Yan J."/>
            <person name="Mihaltcheva S."/>
            <person name="Hayes R.D."/>
            <person name="Rokhsar D."/>
        </authorList>
    </citation>
    <scope>NUCLEOTIDE SEQUENCE [LARGE SCALE GENOMIC DNA]</scope>
    <source>
        <strain evidence="11">cv. Goldsmith</strain>
    </source>
</reference>
<dbReference type="InterPro" id="IPR006501">
    <property type="entry name" value="Pectinesterase_inhib_dom"/>
</dbReference>
<dbReference type="PROSITE" id="PS00503">
    <property type="entry name" value="PECTINESTERASE_2"/>
    <property type="match status" value="1"/>
</dbReference>
<dbReference type="InterPro" id="IPR033131">
    <property type="entry name" value="Pectinesterase_Asp_AS"/>
</dbReference>
<accession>A0A2G5DPL2</accession>
<feature type="transmembrane region" description="Helical" evidence="8">
    <location>
        <begin position="29"/>
        <end position="53"/>
    </location>
</feature>
<evidence type="ECO:0000313" key="10">
    <source>
        <dbReference type="EMBL" id="PIA45460.1"/>
    </source>
</evidence>
<evidence type="ECO:0000256" key="8">
    <source>
        <dbReference type="SAM" id="Phobius"/>
    </source>
</evidence>
<comment type="similarity">
    <text evidence="2">In the N-terminal section; belongs to the PMEI family.</text>
</comment>
<dbReference type="Gene3D" id="1.20.140.40">
    <property type="entry name" value="Invertase/pectin methylesterase inhibitor family protein"/>
    <property type="match status" value="1"/>
</dbReference>
<evidence type="ECO:0000256" key="3">
    <source>
        <dbReference type="ARBA" id="ARBA00007786"/>
    </source>
</evidence>
<dbReference type="GO" id="GO:0030599">
    <property type="term" value="F:pectinesterase activity"/>
    <property type="evidence" value="ECO:0007669"/>
    <property type="project" value="UniProtKB-UniRule"/>
</dbReference>
<protein>
    <recommendedName>
        <fullName evidence="7">Pectinesterase</fullName>
        <ecNumber evidence="7">3.1.1.11</ecNumber>
    </recommendedName>
</protein>
<dbReference type="InterPro" id="IPR000070">
    <property type="entry name" value="Pectinesterase_cat"/>
</dbReference>
<evidence type="ECO:0000256" key="1">
    <source>
        <dbReference type="ARBA" id="ARBA00005184"/>
    </source>
</evidence>
<dbReference type="PANTHER" id="PTHR31707">
    <property type="entry name" value="PECTINESTERASE"/>
    <property type="match status" value="1"/>
</dbReference>
<dbReference type="InterPro" id="IPR011050">
    <property type="entry name" value="Pectin_lyase_fold/virulence"/>
</dbReference>